<comment type="similarity">
    <text evidence="3">Belongs to the acetyltransferase family. NAA40 subfamily.</text>
</comment>
<protein>
    <recommendedName>
        <fullName evidence="5">N-alpha-acetyltransferase 40</fullName>
        <ecNumber evidence="4">2.3.1.257</ecNumber>
    </recommendedName>
</protein>
<accession>A0A1R1XIH1</accession>
<dbReference type="SUPFAM" id="SSF55729">
    <property type="entry name" value="Acyl-CoA N-acyltransferases (Nat)"/>
    <property type="match status" value="1"/>
</dbReference>
<comment type="caution">
    <text evidence="13">The sequence shown here is derived from an EMBL/GenBank/DDBJ whole genome shotgun (WGS) entry which is preliminary data.</text>
</comment>
<dbReference type="GO" id="GO:1990189">
    <property type="term" value="F:protein N-terminal-serine acetyltransferase activity"/>
    <property type="evidence" value="ECO:0007669"/>
    <property type="project" value="UniProtKB-EC"/>
</dbReference>
<evidence type="ECO:0000256" key="11">
    <source>
        <dbReference type="ARBA" id="ARBA00049524"/>
    </source>
</evidence>
<dbReference type="EC" id="2.3.1.257" evidence="4"/>
<dbReference type="InterPro" id="IPR000182">
    <property type="entry name" value="GNAT_dom"/>
</dbReference>
<dbReference type="EMBL" id="LSSN01003082">
    <property type="protein sequence ID" value="OMJ14398.1"/>
    <property type="molecule type" value="Genomic_DNA"/>
</dbReference>
<dbReference type="PANTHER" id="PTHR20531">
    <property type="entry name" value="N-ALPHA-ACETYLTRANSFERASE 40"/>
    <property type="match status" value="1"/>
</dbReference>
<organism evidence="13 14">
    <name type="scientific">Smittium culicis</name>
    <dbReference type="NCBI Taxonomy" id="133412"/>
    <lineage>
        <taxon>Eukaryota</taxon>
        <taxon>Fungi</taxon>
        <taxon>Fungi incertae sedis</taxon>
        <taxon>Zoopagomycota</taxon>
        <taxon>Kickxellomycotina</taxon>
        <taxon>Harpellomycetes</taxon>
        <taxon>Harpellales</taxon>
        <taxon>Legeriomycetaceae</taxon>
        <taxon>Smittium</taxon>
    </lineage>
</organism>
<dbReference type="AlphaFoldDB" id="A0A1R1XIH1"/>
<evidence type="ECO:0000256" key="7">
    <source>
        <dbReference type="ARBA" id="ARBA00022679"/>
    </source>
</evidence>
<dbReference type="CDD" id="cd04301">
    <property type="entry name" value="NAT_SF"/>
    <property type="match status" value="1"/>
</dbReference>
<dbReference type="PROSITE" id="PS51186">
    <property type="entry name" value="GNAT"/>
    <property type="match status" value="1"/>
</dbReference>
<evidence type="ECO:0000256" key="3">
    <source>
        <dbReference type="ARBA" id="ARBA00008870"/>
    </source>
</evidence>
<comment type="catalytic activity">
    <reaction evidence="11">
        <text>N-terminal L-seryl-[histone H4] + acetyl-CoA = N-terminal N(alpha)-acetyl-L-seryl-[histone H4] + CoA + H(+)</text>
        <dbReference type="Rhea" id="RHEA:50596"/>
        <dbReference type="Rhea" id="RHEA-COMP:12740"/>
        <dbReference type="Rhea" id="RHEA-COMP:12743"/>
        <dbReference type="ChEBI" id="CHEBI:15378"/>
        <dbReference type="ChEBI" id="CHEBI:57287"/>
        <dbReference type="ChEBI" id="CHEBI:57288"/>
        <dbReference type="ChEBI" id="CHEBI:64738"/>
        <dbReference type="ChEBI" id="CHEBI:83690"/>
        <dbReference type="EC" id="2.3.1.257"/>
    </reaction>
</comment>
<proteinExistence type="inferred from homology"/>
<evidence type="ECO:0000256" key="1">
    <source>
        <dbReference type="ARBA" id="ARBA00004123"/>
    </source>
</evidence>
<dbReference type="GO" id="GO:0010485">
    <property type="term" value="F:histone H4 acetyltransferase activity"/>
    <property type="evidence" value="ECO:0007669"/>
    <property type="project" value="InterPro"/>
</dbReference>
<evidence type="ECO:0000256" key="8">
    <source>
        <dbReference type="ARBA" id="ARBA00023242"/>
    </source>
</evidence>
<evidence type="ECO:0000256" key="2">
    <source>
        <dbReference type="ARBA" id="ARBA00004496"/>
    </source>
</evidence>
<keyword evidence="8" id="KW-0539">Nucleus</keyword>
<evidence type="ECO:0000256" key="5">
    <source>
        <dbReference type="ARBA" id="ARBA00015043"/>
    </source>
</evidence>
<sequence length="212" mass="25139">MKRSTDVLKIKKAYESKNEYSEIISNAFINQRDFDIEYRPILDLEEWKQKSIFEITKKNVKHFYNVDSIIWDDLSKKEEIFADTMRVIIITSKNKTVVGFSSFDFSFEETIYEHDIPVLYCYEIQIRPEYSRKGLGKCLIEAMVNIGKYNKMEKLMLTNFKGKITRLIIYFNLSNTNARYFYAKNGFLEDEISPDYESDSPQYGYQILSISL</sequence>
<keyword evidence="14" id="KW-1185">Reference proteome</keyword>
<evidence type="ECO:0000256" key="9">
    <source>
        <dbReference type="ARBA" id="ARBA00023315"/>
    </source>
</evidence>
<dbReference type="Proteomes" id="UP000187283">
    <property type="component" value="Unassembled WGS sequence"/>
</dbReference>
<feature type="domain" description="N-acetyltransferase" evidence="12">
    <location>
        <begin position="50"/>
        <end position="212"/>
    </location>
</feature>
<dbReference type="Pfam" id="PF13508">
    <property type="entry name" value="Acetyltransf_7"/>
    <property type="match status" value="1"/>
</dbReference>
<evidence type="ECO:0000256" key="10">
    <source>
        <dbReference type="ARBA" id="ARBA00047821"/>
    </source>
</evidence>
<comment type="catalytic activity">
    <reaction evidence="10">
        <text>N-terminal L-seryl-[histone H2A] + acetyl-CoA = N-terminal N(alpha)-acetyl-L-seryl-[histone H2A] + CoA + H(+)</text>
        <dbReference type="Rhea" id="RHEA:50600"/>
        <dbReference type="Rhea" id="RHEA-COMP:12742"/>
        <dbReference type="Rhea" id="RHEA-COMP:12744"/>
        <dbReference type="ChEBI" id="CHEBI:15378"/>
        <dbReference type="ChEBI" id="CHEBI:57287"/>
        <dbReference type="ChEBI" id="CHEBI:57288"/>
        <dbReference type="ChEBI" id="CHEBI:64738"/>
        <dbReference type="ChEBI" id="CHEBI:83690"/>
        <dbReference type="EC" id="2.3.1.257"/>
    </reaction>
</comment>
<reference evidence="13 14" key="1">
    <citation type="submission" date="2017-01" db="EMBL/GenBank/DDBJ databases">
        <authorList>
            <person name="Mah S.A."/>
            <person name="Swanson W.J."/>
            <person name="Moy G.W."/>
            <person name="Vacquier V.D."/>
        </authorList>
    </citation>
    <scope>NUCLEOTIDE SEQUENCE [LARGE SCALE GENOMIC DNA]</scope>
    <source>
        <strain evidence="13 14">GSMNP</strain>
    </source>
</reference>
<evidence type="ECO:0000313" key="13">
    <source>
        <dbReference type="EMBL" id="OMJ14398.1"/>
    </source>
</evidence>
<dbReference type="PANTHER" id="PTHR20531:SF1">
    <property type="entry name" value="N-ALPHA-ACETYLTRANSFERASE 40"/>
    <property type="match status" value="1"/>
</dbReference>
<dbReference type="OrthoDB" id="5598460at2759"/>
<evidence type="ECO:0000313" key="14">
    <source>
        <dbReference type="Proteomes" id="UP000187283"/>
    </source>
</evidence>
<keyword evidence="9" id="KW-0012">Acyltransferase</keyword>
<dbReference type="GO" id="GO:0005634">
    <property type="term" value="C:nucleus"/>
    <property type="evidence" value="ECO:0007669"/>
    <property type="project" value="UniProtKB-SubCell"/>
</dbReference>
<dbReference type="InterPro" id="IPR016181">
    <property type="entry name" value="Acyl_CoA_acyltransferase"/>
</dbReference>
<dbReference type="GO" id="GO:0005737">
    <property type="term" value="C:cytoplasm"/>
    <property type="evidence" value="ECO:0007669"/>
    <property type="project" value="UniProtKB-SubCell"/>
</dbReference>
<keyword evidence="7 13" id="KW-0808">Transferase</keyword>
<evidence type="ECO:0000256" key="4">
    <source>
        <dbReference type="ARBA" id="ARBA00012950"/>
    </source>
</evidence>
<name>A0A1R1XIH1_9FUNG</name>
<comment type="subcellular location">
    <subcellularLocation>
        <location evidence="2">Cytoplasm</location>
    </subcellularLocation>
    <subcellularLocation>
        <location evidence="1">Nucleus</location>
    </subcellularLocation>
</comment>
<keyword evidence="6" id="KW-0963">Cytoplasm</keyword>
<gene>
    <name evidence="13" type="ORF">AYI70_g7899</name>
</gene>
<evidence type="ECO:0000256" key="6">
    <source>
        <dbReference type="ARBA" id="ARBA00022490"/>
    </source>
</evidence>
<dbReference type="GO" id="GO:0043998">
    <property type="term" value="F:histone H2A acetyltransferase activity"/>
    <property type="evidence" value="ECO:0007669"/>
    <property type="project" value="InterPro"/>
</dbReference>
<dbReference type="STRING" id="133412.A0A1R1XIH1"/>
<dbReference type="InterPro" id="IPR039949">
    <property type="entry name" value="NAA40"/>
</dbReference>
<evidence type="ECO:0000259" key="12">
    <source>
        <dbReference type="PROSITE" id="PS51186"/>
    </source>
</evidence>
<dbReference type="Gene3D" id="3.40.630.30">
    <property type="match status" value="1"/>
</dbReference>